<feature type="compositionally biased region" description="Low complexity" evidence="2">
    <location>
        <begin position="441"/>
        <end position="451"/>
    </location>
</feature>
<protein>
    <submittedName>
        <fullName evidence="5">Uncharacterized protein LOC119637720 isoform X1</fullName>
    </submittedName>
</protein>
<keyword evidence="4" id="KW-1185">Reference proteome</keyword>
<feature type="compositionally biased region" description="Polar residues" evidence="2">
    <location>
        <begin position="370"/>
        <end position="404"/>
    </location>
</feature>
<dbReference type="InterPro" id="IPR057825">
    <property type="entry name" value="WWE_SEC23-DDH2"/>
</dbReference>
<dbReference type="InterPro" id="IPR004170">
    <property type="entry name" value="WWE_dom"/>
</dbReference>
<feature type="region of interest" description="Disordered" evidence="2">
    <location>
        <begin position="115"/>
        <end position="166"/>
    </location>
</feature>
<accession>A0A9C5Z5G5</accession>
<feature type="compositionally biased region" description="Polar residues" evidence="2">
    <location>
        <begin position="455"/>
        <end position="467"/>
    </location>
</feature>
<dbReference type="GO" id="GO:0030134">
    <property type="term" value="C:COPII-coated ER to Golgi transport vesicle"/>
    <property type="evidence" value="ECO:0007669"/>
    <property type="project" value="TreeGrafter"/>
</dbReference>
<reference evidence="5" key="1">
    <citation type="submission" date="2025-08" db="UniProtKB">
        <authorList>
            <consortium name="RefSeq"/>
        </authorList>
    </citation>
    <scope>IDENTIFICATION</scope>
    <source>
        <tissue evidence="5">Whole body pupa</tissue>
    </source>
</reference>
<feature type="compositionally biased region" description="Low complexity" evidence="2">
    <location>
        <begin position="116"/>
        <end position="128"/>
    </location>
</feature>
<feature type="region of interest" description="Disordered" evidence="2">
    <location>
        <begin position="1701"/>
        <end position="1732"/>
    </location>
</feature>
<dbReference type="SMART" id="SM01127">
    <property type="entry name" value="DDHD"/>
    <property type="match status" value="1"/>
</dbReference>
<dbReference type="GO" id="GO:0046872">
    <property type="term" value="F:metal ion binding"/>
    <property type="evidence" value="ECO:0007669"/>
    <property type="project" value="InterPro"/>
</dbReference>
<feature type="region of interest" description="Disordered" evidence="2">
    <location>
        <begin position="370"/>
        <end position="405"/>
    </location>
</feature>
<evidence type="ECO:0000256" key="2">
    <source>
        <dbReference type="SAM" id="MobiDB-lite"/>
    </source>
</evidence>
<dbReference type="GeneID" id="119637720"/>
<dbReference type="Pfam" id="PF02862">
    <property type="entry name" value="DDHD"/>
    <property type="match status" value="1"/>
</dbReference>
<name>A0A9C5Z5G5_9MUSC</name>
<proteinExistence type="inferred from homology"/>
<dbReference type="InterPro" id="IPR004177">
    <property type="entry name" value="DDHD_dom"/>
</dbReference>
<dbReference type="Proteomes" id="UP000092443">
    <property type="component" value="Unplaced"/>
</dbReference>
<dbReference type="PANTHER" id="PTHR23509:SF10">
    <property type="entry name" value="LD21067P"/>
    <property type="match status" value="1"/>
</dbReference>
<evidence type="ECO:0000313" key="4">
    <source>
        <dbReference type="Proteomes" id="UP000092443"/>
    </source>
</evidence>
<sequence>MEKLISNEHIKKLQYSHLYICAHNYDSGLKSKTLVTVGTAASNDENLHEINLNNSNEENAIVEHTDLNGNSLLQSANTQAIASDSILIQAASSFSALPSVASNVFSTFSKRISGISSRDTTTTEDSSSFQQPGLGKVNTQSSSIPQPNQQLPSSSQLYNPPQGDLYSQSILTNEEELLHNLPLAKTPKLYTPTDIAVLPAPCAPPPSTGNGHNTFRLNAKRKLYAPIPDLSEQNIQSSQILDSLTTNSAPNDFPQPFPPSSCCNPKPEEGKVGAGLFSNITNLVPAGVLQNISGLVQSATGSITHTNKSDTSPNNNPFLKPNKSGFDVFSSTNPASCTETTPLFSANKQICPESISVNFFDNQVPDNSANISDSFVGNSQNQALETSESSQYSVPQTETSSESSIIGFDSKKGEINLSKSYTSAQPITDIKTTVNFFHPESSTTPIRPSRPSSRKNITPLLSGQAPSSVPGESPFNTSSQQFIKHFDPSKISSTTTSASTPLEPPPRAGKASFRLQKGTKLYKNPFEPQDTSPASVTTILGQQFIPVLRPSTQSQSLLQQFIPHLHIPVPTCSQEKNSSAITQSVPLLPLSIEDTDHAQKVINRTNDRSPATLTNQQAITDFNTLTAQENFDKQHSTSKVVIIDDSPDSKIVQIGKLAIESIQPENKEKEKENSDKVTEDIGAAPNTHWDKSAVTSSFTQTVDLNRNSGNLGLETPIELSETSLIGNPLSQLSKVCETGLGNPYRRSPTTSKAKPSQPILTNFFAPPTADDCSTNFNFFATFPTIDAESNLNQPINKSENTIDSANFFFDPNALNFINSNIIRKPEQSLDTDVSIENQKTCKESGQSKAKSTATCSLSAAVKEIFKSERDLISDDNKDKSILKSSPSQIITSFNFSTSCESTNSEVFKPTPQISSSLPLLTPLPSAEHKVIPSYAEKKANVAKHQGETTLDTKIPPPIGFESLITDPAEQSTFSSLTDVFTTEIKTSKADQQKEVLPVNTFLNYFNQPDQTKKEIDSTTFFDNFNQQKPTISIVPDRNEEQRLQNFFNNPPNETGDLNYNLIHSGLTNKDLIQRSTSTSIQVEPPSSSCSEFSEFINNTTAFLKSKIYSEQLLKESKEKFHKKEPTTTPVEDCTKIESVRAKNWEELPEEILKELRMANLLSSSKGVTTPNAHGSYKQVIKHWFFKRIVGGKQVWTPFSHYDSALLETSVLSKGDNIVAVEGGRYDVYIKERKKFSVYWDSEPIEVRRCSWFYKATDSKYVPYEEETSDLLEAEYKSATESGQWHNTIILSMGEQVVFHGPTVIVHFQQQQNTDAWGGSSQTTSRPRVVKRDLDDFNIEQGECHKVDHLLFMVHGIGSVCDLKLRTVEEVVEDFRAIARQLVQSHYKNSIEMGSVGRVEVLPVSWHSDLHSREVGIDEQLKSITLESIPKLRNFTNDTLLDVLFYTSPTYCQKIMNTVATSMNATYTKYRERNPDFNGGVSLAGHSLGSLILFDLLCHQNPLKENEEENLKNLDQPFMTMQSRGDMNQTVLRGGLALEPQQITYSMGPAGSRQPFIQYVQLIFQPKKFFALGSPIGMFVTIRGIDKLGLDFRLPTCTGFYNIFHPYDPVAYRIEALINPDLSGIRPVLISHHKGRKRMHLELKETMTRVSMDLKNRFFDRFKSTLESVDIFGLTSKSRKEAEELMEMEVEKVIEMQRHLEENEGDNQTANDNSKSNVPKTAPRIRTDSNSTGISDDMIEIDFPLGKLNDSKRVDYVLQEAPLEFFNEYIFALSSHVCYWDSEDTILFVMKEIYAGLGVTPDSQVPQQTMTIERPSSCNSLSQASISLSGS</sequence>
<dbReference type="RefSeq" id="XP_037889859.1">
    <property type="nucleotide sequence ID" value="XM_038033931.1"/>
</dbReference>
<dbReference type="PROSITE" id="PS51043">
    <property type="entry name" value="DDHD"/>
    <property type="match status" value="1"/>
</dbReference>
<evidence type="ECO:0000259" key="3">
    <source>
        <dbReference type="PROSITE" id="PS51043"/>
    </source>
</evidence>
<dbReference type="Pfam" id="PF02825">
    <property type="entry name" value="WWE"/>
    <property type="match status" value="1"/>
</dbReference>
<dbReference type="Pfam" id="PF23464">
    <property type="entry name" value="WWE_3"/>
    <property type="match status" value="1"/>
</dbReference>
<feature type="compositionally biased region" description="Low complexity" evidence="2">
    <location>
        <begin position="140"/>
        <end position="162"/>
    </location>
</feature>
<dbReference type="InterPro" id="IPR058055">
    <property type="entry name" value="PA-PLA1"/>
</dbReference>
<evidence type="ECO:0000313" key="5">
    <source>
        <dbReference type="RefSeq" id="XP_037889859.1"/>
    </source>
</evidence>
<evidence type="ECO:0000256" key="1">
    <source>
        <dbReference type="ARBA" id="ARBA00038464"/>
    </source>
</evidence>
<dbReference type="KEGG" id="gfs:119637720"/>
<feature type="region of interest" description="Disordered" evidence="2">
    <location>
        <begin position="490"/>
        <end position="511"/>
    </location>
</feature>
<feature type="compositionally biased region" description="Low complexity" evidence="2">
    <location>
        <begin position="490"/>
        <end position="501"/>
    </location>
</feature>
<feature type="domain" description="DDHD" evidence="3">
    <location>
        <begin position="1561"/>
        <end position="1794"/>
    </location>
</feature>
<feature type="compositionally biased region" description="Polar residues" evidence="2">
    <location>
        <begin position="1705"/>
        <end position="1718"/>
    </location>
</feature>
<dbReference type="GO" id="GO:0004620">
    <property type="term" value="F:phospholipase activity"/>
    <property type="evidence" value="ECO:0007669"/>
    <property type="project" value="TreeGrafter"/>
</dbReference>
<dbReference type="PANTHER" id="PTHR23509">
    <property type="entry name" value="PA-PL1 PHOSPHOLIPASE FAMILY"/>
    <property type="match status" value="1"/>
</dbReference>
<comment type="similarity">
    <text evidence="1">Belongs to the PA-PLA1 family.</text>
</comment>
<feature type="region of interest" description="Disordered" evidence="2">
    <location>
        <begin position="436"/>
        <end position="478"/>
    </location>
</feature>
<gene>
    <name evidence="5" type="primary">LOC119637720</name>
</gene>
<organism evidence="4 5">
    <name type="scientific">Glossina fuscipes</name>
    <dbReference type="NCBI Taxonomy" id="7396"/>
    <lineage>
        <taxon>Eukaryota</taxon>
        <taxon>Metazoa</taxon>
        <taxon>Ecdysozoa</taxon>
        <taxon>Arthropoda</taxon>
        <taxon>Hexapoda</taxon>
        <taxon>Insecta</taxon>
        <taxon>Pterygota</taxon>
        <taxon>Neoptera</taxon>
        <taxon>Endopterygota</taxon>
        <taxon>Diptera</taxon>
        <taxon>Brachycera</taxon>
        <taxon>Muscomorpha</taxon>
        <taxon>Hippoboscoidea</taxon>
        <taxon>Glossinidae</taxon>
        <taxon>Glossina</taxon>
    </lineage>
</organism>